<dbReference type="Proteomes" id="UP001642720">
    <property type="component" value="Unassembled WGS sequence"/>
</dbReference>
<dbReference type="Pfam" id="PF09458">
    <property type="entry name" value="H_lectin"/>
    <property type="match status" value="1"/>
</dbReference>
<comment type="caution">
    <text evidence="2">The sequence shown here is derived from an EMBL/GenBank/DDBJ whole genome shotgun (WGS) entry which is preliminary data.</text>
</comment>
<dbReference type="InterPro" id="IPR001506">
    <property type="entry name" value="Peptidase_M12A"/>
</dbReference>
<evidence type="ECO:0000313" key="2">
    <source>
        <dbReference type="EMBL" id="TFB01225.1"/>
    </source>
</evidence>
<reference evidence="2 3" key="1">
    <citation type="submission" date="2018-01" db="EMBL/GenBank/DDBJ databases">
        <title>Genome characterization of the sugarcane-associated fungus Trichoderma ghanense CCMA-1212 and their application in lignocelulose bioconversion.</title>
        <authorList>
            <person name="Steindorff A.S."/>
            <person name="Mendes T.D."/>
            <person name="Vilela E.S.D."/>
            <person name="Rodrigues D.S."/>
            <person name="Formighieri E.F."/>
            <person name="Melo I.S."/>
            <person name="Favaro L.C.L."/>
        </authorList>
    </citation>
    <scope>NUCLEOTIDE SEQUENCE [LARGE SCALE GENOMIC DNA]</scope>
    <source>
        <strain evidence="2 3">CCMA-1212</strain>
    </source>
</reference>
<gene>
    <name evidence="2" type="ORF">CCMA1212_006906</name>
</gene>
<dbReference type="SUPFAM" id="SSF141086">
    <property type="entry name" value="Agglutinin HPA-like"/>
    <property type="match status" value="2"/>
</dbReference>
<dbReference type="SMART" id="SM00235">
    <property type="entry name" value="ZnMc"/>
    <property type="match status" value="1"/>
</dbReference>
<dbReference type="Pfam" id="PF01400">
    <property type="entry name" value="Astacin"/>
    <property type="match status" value="1"/>
</dbReference>
<dbReference type="InterPro" id="IPR019019">
    <property type="entry name" value="H-type_lectin_domain"/>
</dbReference>
<dbReference type="InterPro" id="IPR037221">
    <property type="entry name" value="H-type_lectin_dom_sf"/>
</dbReference>
<name>A0ABY2H1G7_9HYPO</name>
<dbReference type="Gene3D" id="2.60.40.2080">
    <property type="match status" value="3"/>
</dbReference>
<feature type="domain" description="Peptidase metallopeptidase" evidence="1">
    <location>
        <begin position="36"/>
        <end position="185"/>
    </location>
</feature>
<evidence type="ECO:0000313" key="3">
    <source>
        <dbReference type="Proteomes" id="UP001642720"/>
    </source>
</evidence>
<protein>
    <recommendedName>
        <fullName evidence="1">Peptidase metallopeptidase domain-containing protein</fullName>
    </recommendedName>
</protein>
<dbReference type="GeneID" id="300578546"/>
<dbReference type="EMBL" id="PPTA01000009">
    <property type="protein sequence ID" value="TFB01225.1"/>
    <property type="molecule type" value="Genomic_DNA"/>
</dbReference>
<dbReference type="RefSeq" id="XP_073557426.1">
    <property type="nucleotide sequence ID" value="XM_073704096.1"/>
</dbReference>
<dbReference type="SUPFAM" id="SSF55486">
    <property type="entry name" value="Metalloproteases ('zincins'), catalytic domain"/>
    <property type="match status" value="1"/>
</dbReference>
<dbReference type="InterPro" id="IPR006026">
    <property type="entry name" value="Peptidase_Metallo"/>
</dbReference>
<dbReference type="InterPro" id="IPR024079">
    <property type="entry name" value="MetalloPept_cat_dom_sf"/>
</dbReference>
<organism evidence="2 3">
    <name type="scientific">Trichoderma ghanense</name>
    <dbReference type="NCBI Taxonomy" id="65468"/>
    <lineage>
        <taxon>Eukaryota</taxon>
        <taxon>Fungi</taxon>
        <taxon>Dikarya</taxon>
        <taxon>Ascomycota</taxon>
        <taxon>Pezizomycotina</taxon>
        <taxon>Sordariomycetes</taxon>
        <taxon>Hypocreomycetidae</taxon>
        <taxon>Hypocreales</taxon>
        <taxon>Hypocreaceae</taxon>
        <taxon>Trichoderma</taxon>
    </lineage>
</organism>
<accession>A0ABY2H1G7</accession>
<proteinExistence type="predicted"/>
<evidence type="ECO:0000259" key="1">
    <source>
        <dbReference type="SMART" id="SM00235"/>
    </source>
</evidence>
<keyword evidence="3" id="KW-1185">Reference proteome</keyword>
<dbReference type="Gene3D" id="3.40.390.10">
    <property type="entry name" value="Collagenase (Catalytic Domain)"/>
    <property type="match status" value="1"/>
</dbReference>
<sequence>MACCWPIPSADLSGLPSGNLKRDEGDPDNLSLVVNKDWFWPVGAWLHVRFMNKDPDPRHEEMVKKAAKIWETYANIRFVFDNAEDAEIRILFDSGLKGGRSLIGRYRQHETPKDEATMVLGLVEDDGLFRRTALHELGHALGCVHEHASPVKKIEWNRAEVISWYAADQLPEAWVENNIFKRYDKENPSILSSNFDQRSIMIYRICPGWARNIDYIDWPDELSETDKMLIRRIYQPVMPTTEAVIFDLQDQGSGMVRGPDNVMTVQLQSPQGKAPEIAVGITQFHLECKNGVRHVQLSAYTDNIKATRFDLNLDTIEGAIQYSAGAICLASDGHDPALHTGSYKTRPEDTRDGVEYEAHIEFKGQFKKPPGVVVWLKGFHFEPDQGFTLHATADHIDEAGFQLHIETWNSASLKSAEVSWIAYEKDPPGIRSDKLEFHNFQERKGDRKRHRVKELRLGQWRPGVLPLYAAISKFEFENGYNPRLSIETSHSAMGSFEVDAQTWGDSKCNTVEVSYLAICF</sequence>